<sequence>MRQGDRLNWEKVTELAEHYGMGHVLQQAVILANRLLDVPIPPYFSSEFSIGSKALLLAELAVPFFRDTNYDPSTVTWSQELYYRAKQYQLCLRAGWRNKLQYMLIHFGAAESDILRFPLPDGLYSLYYLIRPFTWLERRLKCRA</sequence>
<dbReference type="EMBL" id="VSSQ01076575">
    <property type="protein sequence ID" value="MPN26883.1"/>
    <property type="molecule type" value="Genomic_DNA"/>
</dbReference>
<accession>A0A645GTC6</accession>
<dbReference type="AlphaFoldDB" id="A0A645GTC6"/>
<organism evidence="1">
    <name type="scientific">bioreactor metagenome</name>
    <dbReference type="NCBI Taxonomy" id="1076179"/>
    <lineage>
        <taxon>unclassified sequences</taxon>
        <taxon>metagenomes</taxon>
        <taxon>ecological metagenomes</taxon>
    </lineage>
</organism>
<proteinExistence type="predicted"/>
<reference evidence="1" key="1">
    <citation type="submission" date="2019-08" db="EMBL/GenBank/DDBJ databases">
        <authorList>
            <person name="Kucharzyk K."/>
            <person name="Murdoch R.W."/>
            <person name="Higgins S."/>
            <person name="Loffler F."/>
        </authorList>
    </citation>
    <scope>NUCLEOTIDE SEQUENCE</scope>
</reference>
<name>A0A645GTC6_9ZZZZ</name>
<evidence type="ECO:0000313" key="1">
    <source>
        <dbReference type="EMBL" id="MPN26883.1"/>
    </source>
</evidence>
<gene>
    <name evidence="1" type="ORF">SDC9_174309</name>
</gene>
<protein>
    <submittedName>
        <fullName evidence="1">Uncharacterized protein</fullName>
    </submittedName>
</protein>
<comment type="caution">
    <text evidence="1">The sequence shown here is derived from an EMBL/GenBank/DDBJ whole genome shotgun (WGS) entry which is preliminary data.</text>
</comment>